<feature type="compositionally biased region" description="Pro residues" evidence="1">
    <location>
        <begin position="354"/>
        <end position="367"/>
    </location>
</feature>
<keyword evidence="5" id="KW-1185">Reference proteome</keyword>
<keyword evidence="2" id="KW-1133">Transmembrane helix</keyword>
<evidence type="ECO:0000313" key="4">
    <source>
        <dbReference type="EMBL" id="KIY71407.1"/>
    </source>
</evidence>
<organism evidence="4 5">
    <name type="scientific">Cylindrobasidium torrendii FP15055 ss-10</name>
    <dbReference type="NCBI Taxonomy" id="1314674"/>
    <lineage>
        <taxon>Eukaryota</taxon>
        <taxon>Fungi</taxon>
        <taxon>Dikarya</taxon>
        <taxon>Basidiomycota</taxon>
        <taxon>Agaricomycotina</taxon>
        <taxon>Agaricomycetes</taxon>
        <taxon>Agaricomycetidae</taxon>
        <taxon>Agaricales</taxon>
        <taxon>Marasmiineae</taxon>
        <taxon>Physalacriaceae</taxon>
        <taxon>Cylindrobasidium</taxon>
    </lineage>
</organism>
<feature type="compositionally biased region" description="Polar residues" evidence="1">
    <location>
        <begin position="285"/>
        <end position="306"/>
    </location>
</feature>
<dbReference type="AlphaFoldDB" id="A0A0D7BLT4"/>
<feature type="compositionally biased region" description="Polar residues" evidence="1">
    <location>
        <begin position="148"/>
        <end position="157"/>
    </location>
</feature>
<keyword evidence="3" id="KW-0732">Signal</keyword>
<feature type="compositionally biased region" description="Basic residues" evidence="1">
    <location>
        <begin position="233"/>
        <end position="246"/>
    </location>
</feature>
<feature type="compositionally biased region" description="Polar residues" evidence="1">
    <location>
        <begin position="200"/>
        <end position="230"/>
    </location>
</feature>
<gene>
    <name evidence="4" type="ORF">CYLTODRAFT_487177</name>
</gene>
<dbReference type="EMBL" id="KN880454">
    <property type="protein sequence ID" value="KIY71407.1"/>
    <property type="molecule type" value="Genomic_DNA"/>
</dbReference>
<dbReference type="OrthoDB" id="2982374at2759"/>
<feature type="region of interest" description="Disordered" evidence="1">
    <location>
        <begin position="506"/>
        <end position="526"/>
    </location>
</feature>
<keyword evidence="2" id="KW-0812">Transmembrane</keyword>
<feature type="chain" id="PRO_5002317330" evidence="3">
    <location>
        <begin position="19"/>
        <end position="526"/>
    </location>
</feature>
<feature type="region of interest" description="Disordered" evidence="1">
    <location>
        <begin position="141"/>
        <end position="162"/>
    </location>
</feature>
<feature type="transmembrane region" description="Helical" evidence="2">
    <location>
        <begin position="34"/>
        <end position="57"/>
    </location>
</feature>
<accession>A0A0D7BLT4</accession>
<keyword evidence="2" id="KW-0472">Membrane</keyword>
<sequence>MFPPRWVLPLLLSPLASAAVASPPAVAVLSGNTIVLISVLFGLGLSAVLVGTAKFYFVKQRRASLMLHSECKVSAGCSAQKMMGVHYQPWRSLFPCPTSQEDSIAGYLIGLFGEPEMETQAMIRSKIVDIRSILSSSTRSASTWNSNTMKESTTTRIGTGETFKRDANEFGENLSDWPTSSSLSRGADTLPSYYEPSSDYAPNNSTGRSSKNLRTSSPALSSNHAEQVTPTPKPRRSSLRSHKSRRSSTSVRILDPADEIPMPLSPSEAAISARKFFEDALPASRRQQSISRLPSLPESQHAQSISRPYPLSRRSRDRQVPPLPLHTPSLNAPTEGQSGRSRSLLSSTTFWSDPPSPRPDMPIPPLPTSVIKQRPSIRKQRSPSLGPSPLRLMSLPEGEISCKDNVGVSNPKAQTIDGLPSRYSFSSITAVSGLPVSRSARSSQIIFDASEVDDEKRSSVSSTMRITHMGSDDGTKMLGLLRDLVEDTNNWNVDLYMEENFREMLGAQSNPPRSENESTVEGSSLD</sequence>
<name>A0A0D7BLT4_9AGAR</name>
<feature type="region of interest" description="Disordered" evidence="1">
    <location>
        <begin position="174"/>
        <end position="264"/>
    </location>
</feature>
<feature type="compositionally biased region" description="Polar residues" evidence="1">
    <location>
        <begin position="507"/>
        <end position="526"/>
    </location>
</feature>
<evidence type="ECO:0000313" key="5">
    <source>
        <dbReference type="Proteomes" id="UP000054007"/>
    </source>
</evidence>
<feature type="compositionally biased region" description="Low complexity" evidence="1">
    <location>
        <begin position="336"/>
        <end position="349"/>
    </location>
</feature>
<evidence type="ECO:0000256" key="2">
    <source>
        <dbReference type="SAM" id="Phobius"/>
    </source>
</evidence>
<proteinExistence type="predicted"/>
<feature type="signal peptide" evidence="3">
    <location>
        <begin position="1"/>
        <end position="18"/>
    </location>
</feature>
<evidence type="ECO:0000256" key="3">
    <source>
        <dbReference type="SAM" id="SignalP"/>
    </source>
</evidence>
<evidence type="ECO:0000256" key="1">
    <source>
        <dbReference type="SAM" id="MobiDB-lite"/>
    </source>
</evidence>
<feature type="region of interest" description="Disordered" evidence="1">
    <location>
        <begin position="282"/>
        <end position="390"/>
    </location>
</feature>
<reference evidence="4 5" key="1">
    <citation type="journal article" date="2015" name="Fungal Genet. Biol.">
        <title>Evolution of novel wood decay mechanisms in Agaricales revealed by the genome sequences of Fistulina hepatica and Cylindrobasidium torrendii.</title>
        <authorList>
            <person name="Floudas D."/>
            <person name="Held B.W."/>
            <person name="Riley R."/>
            <person name="Nagy L.G."/>
            <person name="Koehler G."/>
            <person name="Ransdell A.S."/>
            <person name="Younus H."/>
            <person name="Chow J."/>
            <person name="Chiniquy J."/>
            <person name="Lipzen A."/>
            <person name="Tritt A."/>
            <person name="Sun H."/>
            <person name="Haridas S."/>
            <person name="LaButti K."/>
            <person name="Ohm R.A."/>
            <person name="Kues U."/>
            <person name="Blanchette R.A."/>
            <person name="Grigoriev I.V."/>
            <person name="Minto R.E."/>
            <person name="Hibbett D.S."/>
        </authorList>
    </citation>
    <scope>NUCLEOTIDE SEQUENCE [LARGE SCALE GENOMIC DNA]</scope>
    <source>
        <strain evidence="4 5">FP15055 ss-10</strain>
    </source>
</reference>
<protein>
    <submittedName>
        <fullName evidence="4">Uncharacterized protein</fullName>
    </submittedName>
</protein>
<dbReference type="Proteomes" id="UP000054007">
    <property type="component" value="Unassembled WGS sequence"/>
</dbReference>